<organism evidence="3 4">
    <name type="scientific">Ascodesmis nigricans</name>
    <dbReference type="NCBI Taxonomy" id="341454"/>
    <lineage>
        <taxon>Eukaryota</taxon>
        <taxon>Fungi</taxon>
        <taxon>Dikarya</taxon>
        <taxon>Ascomycota</taxon>
        <taxon>Pezizomycotina</taxon>
        <taxon>Pezizomycetes</taxon>
        <taxon>Pezizales</taxon>
        <taxon>Ascodesmidaceae</taxon>
        <taxon>Ascodesmis</taxon>
    </lineage>
</organism>
<reference evidence="3 4" key="1">
    <citation type="submission" date="2019-04" db="EMBL/GenBank/DDBJ databases">
        <title>Comparative genomics and transcriptomics to analyze fruiting body development in filamentous ascomycetes.</title>
        <authorList>
            <consortium name="DOE Joint Genome Institute"/>
            <person name="Lutkenhaus R."/>
            <person name="Traeger S."/>
            <person name="Breuer J."/>
            <person name="Kuo A."/>
            <person name="Lipzen A."/>
            <person name="Pangilinan J."/>
            <person name="Dilworth D."/>
            <person name="Sandor L."/>
            <person name="Poggeler S."/>
            <person name="Barry K."/>
            <person name="Grigoriev I.V."/>
            <person name="Nowrousian M."/>
        </authorList>
    </citation>
    <scope>NUCLEOTIDE SEQUENCE [LARGE SCALE GENOMIC DNA]</scope>
    <source>
        <strain evidence="3 4">CBS 389.68</strain>
    </source>
</reference>
<evidence type="ECO:0000256" key="1">
    <source>
        <dbReference type="SAM" id="Coils"/>
    </source>
</evidence>
<gene>
    <name evidence="3" type="ORF">EX30DRAFT_374854</name>
</gene>
<keyword evidence="4" id="KW-1185">Reference proteome</keyword>
<evidence type="ECO:0000313" key="3">
    <source>
        <dbReference type="EMBL" id="TGZ77221.1"/>
    </source>
</evidence>
<keyword evidence="1" id="KW-0175">Coiled coil</keyword>
<keyword evidence="2" id="KW-0732">Signal</keyword>
<evidence type="ECO:0000313" key="4">
    <source>
        <dbReference type="Proteomes" id="UP000298138"/>
    </source>
</evidence>
<sequence>MLPLLSCLFLFITLGTMGYGYTAVNRFIDENAVAIALLYRDKRRERKKLWQLREEERVMNLRIAEEQTRKRMEKEAEEEKEVMGQVERREAEWDKGRVMQYCEKEIV</sequence>
<protein>
    <submittedName>
        <fullName evidence="3">Uncharacterized protein</fullName>
    </submittedName>
</protein>
<feature type="chain" id="PRO_5020882287" evidence="2">
    <location>
        <begin position="19"/>
        <end position="107"/>
    </location>
</feature>
<dbReference type="InParanoid" id="A0A4S2MJQ1"/>
<evidence type="ECO:0000256" key="2">
    <source>
        <dbReference type="SAM" id="SignalP"/>
    </source>
</evidence>
<dbReference type="EMBL" id="ML220157">
    <property type="protein sequence ID" value="TGZ77221.1"/>
    <property type="molecule type" value="Genomic_DNA"/>
</dbReference>
<proteinExistence type="predicted"/>
<name>A0A4S2MJQ1_9PEZI</name>
<dbReference type="Proteomes" id="UP000298138">
    <property type="component" value="Unassembled WGS sequence"/>
</dbReference>
<dbReference type="AlphaFoldDB" id="A0A4S2MJQ1"/>
<feature type="signal peptide" evidence="2">
    <location>
        <begin position="1"/>
        <end position="18"/>
    </location>
</feature>
<feature type="coiled-coil region" evidence="1">
    <location>
        <begin position="62"/>
        <end position="89"/>
    </location>
</feature>
<accession>A0A4S2MJQ1</accession>